<dbReference type="PANTHER" id="PTHR39453">
    <property type="entry name" value="PHOSPHATE PROPANOYLTRANSFERASE"/>
    <property type="match status" value="1"/>
</dbReference>
<name>A0A177KWH5_9BACI</name>
<reference evidence="13 14" key="1">
    <citation type="submission" date="2016-01" db="EMBL/GenBank/DDBJ databases">
        <title>Investigation of taxonomic status of Bacillus aminovorans.</title>
        <authorList>
            <person name="Verma A."/>
            <person name="Pal Y."/>
            <person name="Krishnamurthi S."/>
        </authorList>
    </citation>
    <scope>NUCLEOTIDE SEQUENCE [LARGE SCALE GENOMIC DNA]</scope>
    <source>
        <strain evidence="13 14">DSM 4337</strain>
    </source>
</reference>
<dbReference type="InterPro" id="IPR008300">
    <property type="entry name" value="PTAC"/>
</dbReference>
<evidence type="ECO:0000256" key="12">
    <source>
        <dbReference type="ARBA" id="ARBA00047589"/>
    </source>
</evidence>
<dbReference type="RefSeq" id="WP_063974709.1">
    <property type="nucleotide sequence ID" value="NZ_LQWZ01000012.1"/>
</dbReference>
<evidence type="ECO:0000256" key="4">
    <source>
        <dbReference type="ARBA" id="ARBA00020837"/>
    </source>
</evidence>
<dbReference type="OrthoDB" id="9784365at2"/>
<evidence type="ECO:0000256" key="6">
    <source>
        <dbReference type="ARBA" id="ARBA00022723"/>
    </source>
</evidence>
<protein>
    <recommendedName>
        <fullName evidence="4">Phosphate propanoyltransferase</fullName>
        <ecNumber evidence="3">2.3.1.222</ecNumber>
    </recommendedName>
    <alternativeName>
        <fullName evidence="10">Phosphate acyltransferase PduL</fullName>
    </alternativeName>
    <alternativeName>
        <fullName evidence="9">Phosphotransacylase PduL</fullName>
    </alternativeName>
    <alternativeName>
        <fullName evidence="11">Propanediol utilization protein PduL</fullName>
    </alternativeName>
</protein>
<keyword evidence="7" id="KW-0862">Zinc</keyword>
<evidence type="ECO:0000256" key="11">
    <source>
        <dbReference type="ARBA" id="ARBA00033077"/>
    </source>
</evidence>
<dbReference type="Pfam" id="PF06130">
    <property type="entry name" value="PTAC"/>
    <property type="match status" value="1"/>
</dbReference>
<keyword evidence="13" id="KW-0418">Kinase</keyword>
<comment type="caution">
    <text evidence="13">The sequence shown here is derived from an EMBL/GenBank/DDBJ whole genome shotgun (WGS) entry which is preliminary data.</text>
</comment>
<keyword evidence="6" id="KW-0479">Metal-binding</keyword>
<dbReference type="EC" id="2.3.1.222" evidence="3"/>
<evidence type="ECO:0000256" key="10">
    <source>
        <dbReference type="ARBA" id="ARBA00030939"/>
    </source>
</evidence>
<dbReference type="PANTHER" id="PTHR39453:SF1">
    <property type="entry name" value="PHOSPHATE PROPANOYLTRANSFERASE"/>
    <property type="match status" value="1"/>
</dbReference>
<keyword evidence="5" id="KW-0808">Transferase</keyword>
<organism evidence="13 14">
    <name type="scientific">Domibacillus aminovorans</name>
    <dbReference type="NCBI Taxonomy" id="29332"/>
    <lineage>
        <taxon>Bacteria</taxon>
        <taxon>Bacillati</taxon>
        <taxon>Bacillota</taxon>
        <taxon>Bacilli</taxon>
        <taxon>Bacillales</taxon>
        <taxon>Bacillaceae</taxon>
        <taxon>Domibacillus</taxon>
    </lineage>
</organism>
<evidence type="ECO:0000256" key="1">
    <source>
        <dbReference type="ARBA" id="ARBA00001947"/>
    </source>
</evidence>
<comment type="catalytic activity">
    <reaction evidence="12">
        <text>propanoyl-CoA + phosphate = propanoyl phosphate + CoA</text>
        <dbReference type="Rhea" id="RHEA:28046"/>
        <dbReference type="ChEBI" id="CHEBI:43474"/>
        <dbReference type="ChEBI" id="CHEBI:57287"/>
        <dbReference type="ChEBI" id="CHEBI:57392"/>
        <dbReference type="ChEBI" id="CHEBI:58933"/>
        <dbReference type="EC" id="2.3.1.222"/>
    </reaction>
</comment>
<evidence type="ECO:0000313" key="13">
    <source>
        <dbReference type="EMBL" id="OAH57718.1"/>
    </source>
</evidence>
<comment type="cofactor">
    <cofactor evidence="1">
        <name>Zn(2+)</name>
        <dbReference type="ChEBI" id="CHEBI:29105"/>
    </cofactor>
</comment>
<dbReference type="EMBL" id="LQWZ01000012">
    <property type="protein sequence ID" value="OAH57718.1"/>
    <property type="molecule type" value="Genomic_DNA"/>
</dbReference>
<gene>
    <name evidence="13" type="ORF">AWH48_01475</name>
</gene>
<evidence type="ECO:0000313" key="14">
    <source>
        <dbReference type="Proteomes" id="UP000077271"/>
    </source>
</evidence>
<dbReference type="NCBIfam" id="NF011652">
    <property type="entry name" value="PRK15070.1"/>
    <property type="match status" value="1"/>
</dbReference>
<dbReference type="GO" id="GO:0016747">
    <property type="term" value="F:acyltransferase activity, transferring groups other than amino-acyl groups"/>
    <property type="evidence" value="ECO:0007669"/>
    <property type="project" value="InterPro"/>
</dbReference>
<evidence type="ECO:0000256" key="7">
    <source>
        <dbReference type="ARBA" id="ARBA00022833"/>
    </source>
</evidence>
<accession>A0A177KWH5</accession>
<dbReference type="GO" id="GO:0046872">
    <property type="term" value="F:metal ion binding"/>
    <property type="evidence" value="ECO:0007669"/>
    <property type="project" value="UniProtKB-KW"/>
</dbReference>
<evidence type="ECO:0000256" key="3">
    <source>
        <dbReference type="ARBA" id="ARBA00012206"/>
    </source>
</evidence>
<evidence type="ECO:0000256" key="9">
    <source>
        <dbReference type="ARBA" id="ARBA00030044"/>
    </source>
</evidence>
<proteinExistence type="inferred from homology"/>
<evidence type="ECO:0000256" key="8">
    <source>
        <dbReference type="ARBA" id="ARBA00023315"/>
    </source>
</evidence>
<evidence type="ECO:0000256" key="5">
    <source>
        <dbReference type="ARBA" id="ARBA00022679"/>
    </source>
</evidence>
<sequence length="288" mass="31385">MNREMIARIVAEVMGQLGEKVSAEALYDTIPVAVSARHVHLSPEHVEVLFGTGYELTKKSDLSQPGQFAANETVVIAGPRGSLERVRVLGPSRQLTQAEVSWTDAMKLGVKPPLRESGNIQDSAPVTLIGPSGSLSLSEGLIIAQAHIHMSPTDADQFQVKNGEYVKVKIHGERPILLDKVLIRVSDRYNLEMHIDTDEANAGFVKTGGTGELIRETKSVPHTPSSVVVTSQKVAPVRQVHEFKQKLLSREHIQSIEELEIVIGKGTIVTPLAKDTAKELGKTITFIK</sequence>
<evidence type="ECO:0000256" key="2">
    <source>
        <dbReference type="ARBA" id="ARBA00007342"/>
    </source>
</evidence>
<comment type="similarity">
    <text evidence="2">Belongs to the PduL family.</text>
</comment>
<keyword evidence="8" id="KW-0012">Acyltransferase</keyword>
<dbReference type="Proteomes" id="UP000077271">
    <property type="component" value="Unassembled WGS sequence"/>
</dbReference>
<dbReference type="AlphaFoldDB" id="A0A177KWH5"/>
<dbReference type="GO" id="GO:0016301">
    <property type="term" value="F:kinase activity"/>
    <property type="evidence" value="ECO:0007669"/>
    <property type="project" value="UniProtKB-KW"/>
</dbReference>